<proteinExistence type="predicted"/>
<dbReference type="Proteomes" id="UP000236736">
    <property type="component" value="Unassembled WGS sequence"/>
</dbReference>
<sequence>MRSALLFHCPGIYIFFQANNLGQRWFPSTFFTPGCHPGLLRSSTTPWSILGLADSTIPEPLNYGQFIIQHSSFNIQHSTFIIHHSSFIISNSTFNSSSAPTSHSSPYHCAEVNGLLIFFTLGSASAPPKATNLAYLRHAFIAIQLAYRFISDYHSRFARSLNFSHFSNQYVQLARCANSLSSRRGLGRGKKRHCLLVEAKLNVHQAHHIFLQIGPQSSICPLRKLPLLKERAGER</sequence>
<protein>
    <submittedName>
        <fullName evidence="1">Uncharacterized protein</fullName>
    </submittedName>
</protein>
<organism evidence="1 2">
    <name type="scientific">Algoriphagus boritolerans DSM 17298 = JCM 18970</name>
    <dbReference type="NCBI Taxonomy" id="1120964"/>
    <lineage>
        <taxon>Bacteria</taxon>
        <taxon>Pseudomonadati</taxon>
        <taxon>Bacteroidota</taxon>
        <taxon>Cytophagia</taxon>
        <taxon>Cytophagales</taxon>
        <taxon>Cyclobacteriaceae</taxon>
        <taxon>Algoriphagus</taxon>
    </lineage>
</organism>
<gene>
    <name evidence="1" type="ORF">SAMN03080598_02498</name>
</gene>
<keyword evidence="2" id="KW-1185">Reference proteome</keyword>
<dbReference type="AlphaFoldDB" id="A0A1H5XG26"/>
<reference evidence="2" key="1">
    <citation type="submission" date="2016-10" db="EMBL/GenBank/DDBJ databases">
        <authorList>
            <person name="Varghese N."/>
            <person name="Submissions S."/>
        </authorList>
    </citation>
    <scope>NUCLEOTIDE SEQUENCE [LARGE SCALE GENOMIC DNA]</scope>
    <source>
        <strain evidence="2">DSM 17298</strain>
    </source>
</reference>
<name>A0A1H5XG26_9BACT</name>
<dbReference type="EMBL" id="FNVR01000013">
    <property type="protein sequence ID" value="SEG10425.1"/>
    <property type="molecule type" value="Genomic_DNA"/>
</dbReference>
<evidence type="ECO:0000313" key="1">
    <source>
        <dbReference type="EMBL" id="SEG10425.1"/>
    </source>
</evidence>
<accession>A0A1H5XG26</accession>
<evidence type="ECO:0000313" key="2">
    <source>
        <dbReference type="Proteomes" id="UP000236736"/>
    </source>
</evidence>